<dbReference type="EMBL" id="JASJQH010000484">
    <property type="protein sequence ID" value="KAK9764145.1"/>
    <property type="molecule type" value="Genomic_DNA"/>
</dbReference>
<proteinExistence type="predicted"/>
<keyword evidence="3" id="KW-1185">Reference proteome</keyword>
<sequence length="102" mass="11238">MDSSSNPPTKANTGKSSKIQDLWSRYCTLHSLAILLDVALTIFSICILLFVFVGDIKLERATTRKVDASTEDNSPILLLLDAFSSVVSSILGFIAIYWVPSW</sequence>
<feature type="transmembrane region" description="Helical" evidence="1">
    <location>
        <begin position="32"/>
        <end position="54"/>
    </location>
</feature>
<evidence type="ECO:0000313" key="3">
    <source>
        <dbReference type="Proteomes" id="UP001479436"/>
    </source>
</evidence>
<keyword evidence="1" id="KW-0472">Membrane</keyword>
<gene>
    <name evidence="2" type="ORF">K7432_008588</name>
</gene>
<keyword evidence="1" id="KW-0812">Transmembrane</keyword>
<reference evidence="2 3" key="1">
    <citation type="submission" date="2023-04" db="EMBL/GenBank/DDBJ databases">
        <title>Genome of Basidiobolus ranarum AG-B5.</title>
        <authorList>
            <person name="Stajich J.E."/>
            <person name="Carter-House D."/>
            <person name="Gryganskyi A."/>
        </authorList>
    </citation>
    <scope>NUCLEOTIDE SEQUENCE [LARGE SCALE GENOMIC DNA]</scope>
    <source>
        <strain evidence="2 3">AG-B5</strain>
    </source>
</reference>
<accession>A0ABR2WRJ4</accession>
<protein>
    <submittedName>
        <fullName evidence="2">Uncharacterized protein</fullName>
    </submittedName>
</protein>
<evidence type="ECO:0000256" key="1">
    <source>
        <dbReference type="SAM" id="Phobius"/>
    </source>
</evidence>
<comment type="caution">
    <text evidence="2">The sequence shown here is derived from an EMBL/GenBank/DDBJ whole genome shotgun (WGS) entry which is preliminary data.</text>
</comment>
<name>A0ABR2WRJ4_9FUNG</name>
<feature type="transmembrane region" description="Helical" evidence="1">
    <location>
        <begin position="75"/>
        <end position="99"/>
    </location>
</feature>
<dbReference type="Proteomes" id="UP001479436">
    <property type="component" value="Unassembled WGS sequence"/>
</dbReference>
<keyword evidence="1" id="KW-1133">Transmembrane helix</keyword>
<organism evidence="2 3">
    <name type="scientific">Basidiobolus ranarum</name>
    <dbReference type="NCBI Taxonomy" id="34480"/>
    <lineage>
        <taxon>Eukaryota</taxon>
        <taxon>Fungi</taxon>
        <taxon>Fungi incertae sedis</taxon>
        <taxon>Zoopagomycota</taxon>
        <taxon>Entomophthoromycotina</taxon>
        <taxon>Basidiobolomycetes</taxon>
        <taxon>Basidiobolales</taxon>
        <taxon>Basidiobolaceae</taxon>
        <taxon>Basidiobolus</taxon>
    </lineage>
</organism>
<feature type="non-terminal residue" evidence="2">
    <location>
        <position position="102"/>
    </location>
</feature>
<evidence type="ECO:0000313" key="2">
    <source>
        <dbReference type="EMBL" id="KAK9764145.1"/>
    </source>
</evidence>